<keyword evidence="9" id="KW-0677">Repeat</keyword>
<dbReference type="InterPro" id="IPR013656">
    <property type="entry name" value="PAS_4"/>
</dbReference>
<dbReference type="Pfam" id="PF08448">
    <property type="entry name" value="PAS_4"/>
    <property type="match status" value="3"/>
</dbReference>
<dbReference type="PROSITE" id="PS50112">
    <property type="entry name" value="PAS"/>
    <property type="match status" value="3"/>
</dbReference>
<keyword evidence="3" id="KW-0600">Photoreceptor protein</keyword>
<gene>
    <name evidence="19" type="ORF">JMJ56_18790</name>
</gene>
<organism evidence="19 20">
    <name type="scientific">Belnapia arida</name>
    <dbReference type="NCBI Taxonomy" id="2804533"/>
    <lineage>
        <taxon>Bacteria</taxon>
        <taxon>Pseudomonadati</taxon>
        <taxon>Pseudomonadota</taxon>
        <taxon>Alphaproteobacteria</taxon>
        <taxon>Acetobacterales</taxon>
        <taxon>Roseomonadaceae</taxon>
        <taxon>Belnapia</taxon>
    </lineage>
</organism>
<dbReference type="Proteomes" id="UP000660885">
    <property type="component" value="Unassembled WGS sequence"/>
</dbReference>
<dbReference type="CDD" id="cd00130">
    <property type="entry name" value="PAS"/>
    <property type="match status" value="3"/>
</dbReference>
<sequence>MDAESWPGFPAVQGETADHLRAHDWAATPLGPIGRWPQSLRTAVDLMLAARQPVYIAWGPELTSLFNDAYIPILGNKYPAALGRPYAELFAEIWHEYRPLVAATMAGEAQHFVDRPVALAGRPGRPMSWFTFSWTPLRDEAGRIAGIYCSAIETTEKVLAERALRARTERDLRRSQTERERQRRLYEAILTNTPDLAYVFDLDHRFSYANEGLLRMWGRSWDEAIGKTCLELGYPDWHAAMHDREIEQVIATRQPIRGEVPFEGTFGRRIYDYIFVPVIDADGRIEAVAGTTRDVTESRQAEEALRESEARFRVVADAVPQIIWITDAEGRAEFFNRQWSDYTGGCYQSTTAAEVAANFVHPDDVAVTMARFEEARRTGGSFLVEHRIRSKDGGYRWFLVRGEPHRDACSGEIVRWFGASIDIHDRREAEAALRESEARWRGLFGRMQEGVEVDELVYDADGRAMDVRYLEVNPAWERQTGLSRETVVGRRMSEILPAEEVAFWTEAFAQVAETGQAADIERYVAPLGRWYEVIAYPFEPGRTAALVLDVTTRKAEEERRALLMREVDHRAKNALAVVGAALRLTQAPDVPTFQRIALGRISALARAQTLLAQDRWRGADLRTLVEGELAPFVGEVGPRVEVNGAPVVLPPGAAQPVAMALHELATNAVKYGALSMATGRVSVSWRFDEKASGRLRLRWAEAGGPPVSGPPLRRGFGSRVIEDTIRRQLGGKASLSWDAGGVVCEIAVPLWSAGDGGPEAWGHDGAKRETAEGHAGDSLARAEQHVREAEQGVARQRLIIEGISEDRHPRALAEARRVLAALQETLKLTRHQLRRERQMRGLDPRHGARGH</sequence>
<proteinExistence type="predicted"/>
<evidence type="ECO:0000256" key="6">
    <source>
        <dbReference type="ARBA" id="ARBA00022630"/>
    </source>
</evidence>
<evidence type="ECO:0000256" key="8">
    <source>
        <dbReference type="ARBA" id="ARBA00022679"/>
    </source>
</evidence>
<dbReference type="InterPro" id="IPR011102">
    <property type="entry name" value="Sig_transdc_His_kinase_HWE"/>
</dbReference>
<keyword evidence="15" id="KW-0675">Receptor</keyword>
<keyword evidence="4" id="KW-0597">Phosphoprotein</keyword>
<keyword evidence="10" id="KW-0547">Nucleotide-binding</keyword>
<dbReference type="InterPro" id="IPR000014">
    <property type="entry name" value="PAS"/>
</dbReference>
<keyword evidence="8" id="KW-0808">Transferase</keyword>
<evidence type="ECO:0000256" key="5">
    <source>
        <dbReference type="ARBA" id="ARBA00022606"/>
    </source>
</evidence>
<evidence type="ECO:0000256" key="13">
    <source>
        <dbReference type="ARBA" id="ARBA00022991"/>
    </source>
</evidence>
<evidence type="ECO:0000256" key="14">
    <source>
        <dbReference type="ARBA" id="ARBA00023026"/>
    </source>
</evidence>
<dbReference type="PANTHER" id="PTHR41523">
    <property type="entry name" value="TWO-COMPONENT SYSTEM SENSOR PROTEIN"/>
    <property type="match status" value="1"/>
</dbReference>
<evidence type="ECO:0000256" key="11">
    <source>
        <dbReference type="ARBA" id="ARBA00022777"/>
    </source>
</evidence>
<dbReference type="SMART" id="SM00086">
    <property type="entry name" value="PAC"/>
    <property type="match status" value="1"/>
</dbReference>
<dbReference type="InterPro" id="IPR036890">
    <property type="entry name" value="HATPase_C_sf"/>
</dbReference>
<accession>A0ABS1U5U4</accession>
<evidence type="ECO:0000256" key="2">
    <source>
        <dbReference type="ARBA" id="ARBA00012438"/>
    </source>
</evidence>
<feature type="domain" description="PAC" evidence="18">
    <location>
        <begin position="256"/>
        <end position="307"/>
    </location>
</feature>
<evidence type="ECO:0000256" key="3">
    <source>
        <dbReference type="ARBA" id="ARBA00022543"/>
    </source>
</evidence>
<reference evidence="19 20" key="1">
    <citation type="submission" date="2021-01" db="EMBL/GenBank/DDBJ databases">
        <title>Belnapia mucosa sp. nov. and Belnapia arida sp. nov., isolated from the Tabernas Desert (Almeria, Spain).</title>
        <authorList>
            <person name="Molina-Menor E."/>
            <person name="Vidal-Verdu A."/>
            <person name="Calonge A."/>
            <person name="Satari L."/>
            <person name="Pereto J."/>
            <person name="Porcar M."/>
        </authorList>
    </citation>
    <scope>NUCLEOTIDE SEQUENCE [LARGE SCALE GENOMIC DNA]</scope>
    <source>
        <strain evidence="19 20">T18</strain>
    </source>
</reference>
<dbReference type="SMART" id="SM00091">
    <property type="entry name" value="PAS"/>
    <property type="match status" value="3"/>
</dbReference>
<feature type="domain" description="PAC" evidence="18">
    <location>
        <begin position="382"/>
        <end position="435"/>
    </location>
</feature>
<dbReference type="EC" id="2.7.13.3" evidence="2"/>
<dbReference type="Pfam" id="PF07536">
    <property type="entry name" value="HWE_HK"/>
    <property type="match status" value="1"/>
</dbReference>
<evidence type="ECO:0000256" key="15">
    <source>
        <dbReference type="ARBA" id="ARBA00023170"/>
    </source>
</evidence>
<keyword evidence="5" id="KW-0716">Sensory transduction</keyword>
<dbReference type="Gene3D" id="3.30.450.20">
    <property type="entry name" value="PAS domain"/>
    <property type="match status" value="4"/>
</dbReference>
<keyword evidence="14" id="KW-0843">Virulence</keyword>
<keyword evidence="12" id="KW-0067">ATP-binding</keyword>
<dbReference type="Pfam" id="PF08447">
    <property type="entry name" value="PAS_3"/>
    <property type="match status" value="1"/>
</dbReference>
<feature type="compositionally biased region" description="Basic and acidic residues" evidence="16">
    <location>
        <begin position="835"/>
        <end position="851"/>
    </location>
</feature>
<evidence type="ECO:0000256" key="1">
    <source>
        <dbReference type="ARBA" id="ARBA00000085"/>
    </source>
</evidence>
<evidence type="ECO:0000256" key="7">
    <source>
        <dbReference type="ARBA" id="ARBA00022643"/>
    </source>
</evidence>
<feature type="domain" description="PAS" evidence="17">
    <location>
        <begin position="456"/>
        <end position="515"/>
    </location>
</feature>
<evidence type="ECO:0000256" key="16">
    <source>
        <dbReference type="SAM" id="MobiDB-lite"/>
    </source>
</evidence>
<name>A0ABS1U5U4_9PROT</name>
<keyword evidence="6" id="KW-0285">Flavoprotein</keyword>
<dbReference type="RefSeq" id="WP_202833309.1">
    <property type="nucleotide sequence ID" value="NZ_JAETWB010000010.1"/>
</dbReference>
<dbReference type="Gene3D" id="3.30.565.10">
    <property type="entry name" value="Histidine kinase-like ATPase, C-terminal domain"/>
    <property type="match status" value="1"/>
</dbReference>
<evidence type="ECO:0000259" key="17">
    <source>
        <dbReference type="PROSITE" id="PS50112"/>
    </source>
</evidence>
<evidence type="ECO:0000256" key="10">
    <source>
        <dbReference type="ARBA" id="ARBA00022741"/>
    </source>
</evidence>
<dbReference type="PANTHER" id="PTHR41523:SF7">
    <property type="entry name" value="HISTIDINE KINASE"/>
    <property type="match status" value="1"/>
</dbReference>
<dbReference type="InterPro" id="IPR035965">
    <property type="entry name" value="PAS-like_dom_sf"/>
</dbReference>
<dbReference type="InterPro" id="IPR001610">
    <property type="entry name" value="PAC"/>
</dbReference>
<evidence type="ECO:0000259" key="18">
    <source>
        <dbReference type="PROSITE" id="PS50113"/>
    </source>
</evidence>
<comment type="catalytic activity">
    <reaction evidence="1">
        <text>ATP + protein L-histidine = ADP + protein N-phospho-L-histidine.</text>
        <dbReference type="EC" id="2.7.13.3"/>
    </reaction>
</comment>
<keyword evidence="7" id="KW-0288">FMN</keyword>
<protein>
    <recommendedName>
        <fullName evidence="2">histidine kinase</fullName>
        <ecNumber evidence="2">2.7.13.3</ecNumber>
    </recommendedName>
</protein>
<feature type="domain" description="PAS" evidence="17">
    <location>
        <begin position="182"/>
        <end position="253"/>
    </location>
</feature>
<keyword evidence="13" id="KW-0157">Chromophore</keyword>
<feature type="region of interest" description="Disordered" evidence="16">
    <location>
        <begin position="832"/>
        <end position="851"/>
    </location>
</feature>
<comment type="caution">
    <text evidence="19">The sequence shown here is derived from an EMBL/GenBank/DDBJ whole genome shotgun (WGS) entry which is preliminary data.</text>
</comment>
<evidence type="ECO:0000256" key="4">
    <source>
        <dbReference type="ARBA" id="ARBA00022553"/>
    </source>
</evidence>
<dbReference type="InterPro" id="IPR013655">
    <property type="entry name" value="PAS_fold_3"/>
</dbReference>
<dbReference type="SMART" id="SM00911">
    <property type="entry name" value="HWE_HK"/>
    <property type="match status" value="1"/>
</dbReference>
<evidence type="ECO:0000313" key="19">
    <source>
        <dbReference type="EMBL" id="MBL6080072.1"/>
    </source>
</evidence>
<evidence type="ECO:0000256" key="12">
    <source>
        <dbReference type="ARBA" id="ARBA00022840"/>
    </source>
</evidence>
<keyword evidence="20" id="KW-1185">Reference proteome</keyword>
<dbReference type="InterPro" id="IPR000700">
    <property type="entry name" value="PAS-assoc_C"/>
</dbReference>
<dbReference type="NCBIfam" id="TIGR00229">
    <property type="entry name" value="sensory_box"/>
    <property type="match status" value="3"/>
</dbReference>
<evidence type="ECO:0000256" key="9">
    <source>
        <dbReference type="ARBA" id="ARBA00022737"/>
    </source>
</evidence>
<keyword evidence="11" id="KW-0418">Kinase</keyword>
<feature type="domain" description="PAS" evidence="17">
    <location>
        <begin position="308"/>
        <end position="379"/>
    </location>
</feature>
<dbReference type="EMBL" id="JAETWB010000010">
    <property type="protein sequence ID" value="MBL6080072.1"/>
    <property type="molecule type" value="Genomic_DNA"/>
</dbReference>
<evidence type="ECO:0000313" key="20">
    <source>
        <dbReference type="Proteomes" id="UP000660885"/>
    </source>
</evidence>
<dbReference type="PROSITE" id="PS50113">
    <property type="entry name" value="PAC"/>
    <property type="match status" value="2"/>
</dbReference>
<dbReference type="SUPFAM" id="SSF55785">
    <property type="entry name" value="PYP-like sensor domain (PAS domain)"/>
    <property type="match status" value="4"/>
</dbReference>